<proteinExistence type="predicted"/>
<dbReference type="PANTHER" id="PTHR12110">
    <property type="entry name" value="HYDROXYPYRUVATE ISOMERASE"/>
    <property type="match status" value="1"/>
</dbReference>
<dbReference type="Proteomes" id="UP001595683">
    <property type="component" value="Unassembled WGS sequence"/>
</dbReference>
<dbReference type="SUPFAM" id="SSF51658">
    <property type="entry name" value="Xylose isomerase-like"/>
    <property type="match status" value="1"/>
</dbReference>
<dbReference type="InterPro" id="IPR036237">
    <property type="entry name" value="Xyl_isomerase-like_sf"/>
</dbReference>
<keyword evidence="3" id="KW-1185">Reference proteome</keyword>
<evidence type="ECO:0000259" key="1">
    <source>
        <dbReference type="Pfam" id="PF01261"/>
    </source>
</evidence>
<dbReference type="RefSeq" id="WP_229815429.1">
    <property type="nucleotide sequence ID" value="NZ_BMZP01000015.1"/>
</dbReference>
<keyword evidence="2" id="KW-0413">Isomerase</keyword>
<protein>
    <submittedName>
        <fullName evidence="2">Sugar phosphate isomerase/epimerase family protein</fullName>
    </submittedName>
</protein>
<evidence type="ECO:0000313" key="3">
    <source>
        <dbReference type="Proteomes" id="UP001595683"/>
    </source>
</evidence>
<gene>
    <name evidence="2" type="ORF">ACFOOT_18045</name>
</gene>
<dbReference type="InterPro" id="IPR013022">
    <property type="entry name" value="Xyl_isomerase-like_TIM-brl"/>
</dbReference>
<organism evidence="2 3">
    <name type="scientific">Novosphingobium pokkalii</name>
    <dbReference type="NCBI Taxonomy" id="1770194"/>
    <lineage>
        <taxon>Bacteria</taxon>
        <taxon>Pseudomonadati</taxon>
        <taxon>Pseudomonadota</taxon>
        <taxon>Alphaproteobacteria</taxon>
        <taxon>Sphingomonadales</taxon>
        <taxon>Sphingomonadaceae</taxon>
        <taxon>Novosphingobium</taxon>
    </lineage>
</organism>
<dbReference type="Gene3D" id="3.20.20.150">
    <property type="entry name" value="Divalent-metal-dependent TIM barrel enzymes"/>
    <property type="match status" value="1"/>
</dbReference>
<feature type="domain" description="Xylose isomerase-like TIM barrel" evidence="1">
    <location>
        <begin position="26"/>
        <end position="242"/>
    </location>
</feature>
<reference evidence="3" key="1">
    <citation type="journal article" date="2019" name="Int. J. Syst. Evol. Microbiol.">
        <title>The Global Catalogue of Microorganisms (GCM) 10K type strain sequencing project: providing services to taxonomists for standard genome sequencing and annotation.</title>
        <authorList>
            <consortium name="The Broad Institute Genomics Platform"/>
            <consortium name="The Broad Institute Genome Sequencing Center for Infectious Disease"/>
            <person name="Wu L."/>
            <person name="Ma J."/>
        </authorList>
    </citation>
    <scope>NUCLEOTIDE SEQUENCE [LARGE SCALE GENOMIC DNA]</scope>
    <source>
        <strain evidence="3">KCTC 42224</strain>
    </source>
</reference>
<name>A0ABV7V8D0_9SPHN</name>
<dbReference type="EMBL" id="JBHRYE010000042">
    <property type="protein sequence ID" value="MFC3673328.1"/>
    <property type="molecule type" value="Genomic_DNA"/>
</dbReference>
<sequence length="276" mass="29070">MQREAAIRQLCLEPLAVLDIPVREAIDIAAAAGFGAMSLWVNSPTPAFVAPCLVEREAALAVARRLRDAGMRVCNLEVFRVGPDTDVSRYEGAIALGAELGAATATVIAKDGSDGTAETLSRFAHLAAAYDIRVNVEFLSYRGPRTLEEALDLVTRTGDAGVGILIDILHLVRSGGSIEAVGALDPAVIGHVQLCDGPLGVPETWLEHESASDRMLPGTGQFPLGAFVEALPSVALGLEIPRMSATFRGLAPAARVSSLLGATLSCFHQNYLNYPV</sequence>
<evidence type="ECO:0000313" key="2">
    <source>
        <dbReference type="EMBL" id="MFC3673328.1"/>
    </source>
</evidence>
<comment type="caution">
    <text evidence="2">The sequence shown here is derived from an EMBL/GenBank/DDBJ whole genome shotgun (WGS) entry which is preliminary data.</text>
</comment>
<dbReference type="Pfam" id="PF01261">
    <property type="entry name" value="AP_endonuc_2"/>
    <property type="match status" value="1"/>
</dbReference>
<dbReference type="GO" id="GO:0016853">
    <property type="term" value="F:isomerase activity"/>
    <property type="evidence" value="ECO:0007669"/>
    <property type="project" value="UniProtKB-KW"/>
</dbReference>
<dbReference type="InterPro" id="IPR050312">
    <property type="entry name" value="IolE/XylAMocC-like"/>
</dbReference>
<accession>A0ABV7V8D0</accession>
<dbReference type="PANTHER" id="PTHR12110:SF48">
    <property type="entry name" value="BLL3656 PROTEIN"/>
    <property type="match status" value="1"/>
</dbReference>